<organism evidence="12 15">
    <name type="scientific">Saccharopolyspora kobensis</name>
    <dbReference type="NCBI Taxonomy" id="146035"/>
    <lineage>
        <taxon>Bacteria</taxon>
        <taxon>Bacillati</taxon>
        <taxon>Actinomycetota</taxon>
        <taxon>Actinomycetes</taxon>
        <taxon>Pseudonocardiales</taxon>
        <taxon>Pseudonocardiaceae</taxon>
        <taxon>Saccharopolyspora</taxon>
    </lineage>
</organism>
<evidence type="ECO:0000259" key="10">
    <source>
        <dbReference type="Pfam" id="PF02518"/>
    </source>
</evidence>
<dbReference type="InterPro" id="IPR036890">
    <property type="entry name" value="HATPase_C_sf"/>
</dbReference>
<gene>
    <name evidence="12" type="ORF">SAMN02982929_02433</name>
    <name evidence="13" type="ORF">SAMN05216506_11441</name>
</gene>
<evidence type="ECO:0000256" key="2">
    <source>
        <dbReference type="ARBA" id="ARBA00012438"/>
    </source>
</evidence>
<evidence type="ECO:0000256" key="3">
    <source>
        <dbReference type="ARBA" id="ARBA00022553"/>
    </source>
</evidence>
<dbReference type="Gene3D" id="3.30.565.10">
    <property type="entry name" value="Histidine kinase-like ATPase, C-terminal domain"/>
    <property type="match status" value="1"/>
</dbReference>
<dbReference type="AlphaFoldDB" id="A0A1H6AR52"/>
<name>A0A1H6AR52_9PSEU</name>
<accession>A0A1I2D8E5</accession>
<dbReference type="InterPro" id="IPR011712">
    <property type="entry name" value="Sig_transdc_His_kin_sub3_dim/P"/>
</dbReference>
<dbReference type="Gene3D" id="1.20.5.1930">
    <property type="match status" value="1"/>
</dbReference>
<sequence length="411" mass="43390">MARSVRRRDPGEQSKLQVKPVVWAAGALGACALALAAVAIPLDAVVFGMPVPLAFVLGAVQPAAIVLALFRPRLAAGISCAAVFALAIAVGDAAVWPVAVTTLIGHGLLVGVLGAQPTWPVGLWCWGGGVVAAFAAAALVPHNVSTGAVIANLFIFGSVTAGTFALALFVRQWRRISSQLVQERRLSADEHAKRVIAEEKTRVARELHDVIAHSMSLINVQATTAQYRHPGLDPAIGAEFDQMAAASRQALGEMRSVLGVLRSTQTDNELVPQPGLDRIPELIDSSRRAGVDITAHGTELLEERPGSEIAGIAAFRIVQEALSNVTRHAPGARTEVRFERSGDELTITVRNGAPERTANPVQGGGHGLVGMQERAAIVRGELRFGHLDDGGYEVRAVLPLHSNDSQEQDVS</sequence>
<dbReference type="Pfam" id="PF07730">
    <property type="entry name" value="HisKA_3"/>
    <property type="match status" value="1"/>
</dbReference>
<evidence type="ECO:0000256" key="9">
    <source>
        <dbReference type="SAM" id="Phobius"/>
    </source>
</evidence>
<evidence type="ECO:0000256" key="8">
    <source>
        <dbReference type="ARBA" id="ARBA00023012"/>
    </source>
</evidence>
<keyword evidence="4" id="KW-0808">Transferase</keyword>
<protein>
    <recommendedName>
        <fullName evidence="2">histidine kinase</fullName>
        <ecNumber evidence="2">2.7.13.3</ecNumber>
    </recommendedName>
</protein>
<evidence type="ECO:0000313" key="12">
    <source>
        <dbReference type="EMBL" id="SEG50680.1"/>
    </source>
</evidence>
<comment type="catalytic activity">
    <reaction evidence="1">
        <text>ATP + protein L-histidine = ADP + protein N-phospho-L-histidine.</text>
        <dbReference type="EC" id="2.7.13.3"/>
    </reaction>
</comment>
<dbReference type="CDD" id="cd16917">
    <property type="entry name" value="HATPase_UhpB-NarQ-NarX-like"/>
    <property type="match status" value="1"/>
</dbReference>
<dbReference type="RefSeq" id="WP_093357256.1">
    <property type="nucleotide sequence ID" value="NZ_FNVB01000003.1"/>
</dbReference>
<keyword evidence="8" id="KW-0902">Two-component regulatory system</keyword>
<evidence type="ECO:0000256" key="5">
    <source>
        <dbReference type="ARBA" id="ARBA00022741"/>
    </source>
</evidence>
<feature type="transmembrane region" description="Helical" evidence="9">
    <location>
        <begin position="121"/>
        <end position="140"/>
    </location>
</feature>
<feature type="transmembrane region" description="Helical" evidence="9">
    <location>
        <begin position="146"/>
        <end position="170"/>
    </location>
</feature>
<evidence type="ECO:0000259" key="11">
    <source>
        <dbReference type="Pfam" id="PF07730"/>
    </source>
</evidence>
<dbReference type="PANTHER" id="PTHR24421">
    <property type="entry name" value="NITRATE/NITRITE SENSOR PROTEIN NARX-RELATED"/>
    <property type="match status" value="1"/>
</dbReference>
<dbReference type="EC" id="2.7.13.3" evidence="2"/>
<keyword evidence="14" id="KW-1185">Reference proteome</keyword>
<dbReference type="GO" id="GO:0046983">
    <property type="term" value="F:protein dimerization activity"/>
    <property type="evidence" value="ECO:0007669"/>
    <property type="project" value="InterPro"/>
</dbReference>
<evidence type="ECO:0000256" key="1">
    <source>
        <dbReference type="ARBA" id="ARBA00000085"/>
    </source>
</evidence>
<dbReference type="EMBL" id="FNVB01000003">
    <property type="protein sequence ID" value="SEG50680.1"/>
    <property type="molecule type" value="Genomic_DNA"/>
</dbReference>
<dbReference type="GO" id="GO:0005524">
    <property type="term" value="F:ATP binding"/>
    <property type="evidence" value="ECO:0007669"/>
    <property type="project" value="UniProtKB-KW"/>
</dbReference>
<dbReference type="Proteomes" id="UP000236729">
    <property type="component" value="Unassembled WGS sequence"/>
</dbReference>
<accession>A0A1H6AR52</accession>
<evidence type="ECO:0000313" key="14">
    <source>
        <dbReference type="Proteomes" id="UP000199690"/>
    </source>
</evidence>
<evidence type="ECO:0000256" key="4">
    <source>
        <dbReference type="ARBA" id="ARBA00022679"/>
    </source>
</evidence>
<dbReference type="GO" id="GO:0016020">
    <property type="term" value="C:membrane"/>
    <property type="evidence" value="ECO:0007669"/>
    <property type="project" value="InterPro"/>
</dbReference>
<keyword evidence="9" id="KW-0812">Transmembrane</keyword>
<dbReference type="Pfam" id="PF02518">
    <property type="entry name" value="HATPase_c"/>
    <property type="match status" value="1"/>
</dbReference>
<feature type="transmembrane region" description="Helical" evidence="9">
    <location>
        <begin position="21"/>
        <end position="40"/>
    </location>
</feature>
<keyword evidence="6 12" id="KW-0418">Kinase</keyword>
<evidence type="ECO:0000313" key="15">
    <source>
        <dbReference type="Proteomes" id="UP000236729"/>
    </source>
</evidence>
<reference evidence="14 15" key="1">
    <citation type="submission" date="2016-10" db="EMBL/GenBank/DDBJ databases">
        <authorList>
            <person name="Varghese N."/>
            <person name="Submissions S."/>
        </authorList>
    </citation>
    <scope>NUCLEOTIDE SEQUENCE [LARGE SCALE GENOMIC DNA]</scope>
    <source>
        <strain evidence="15">ATCC 20501</strain>
        <strain evidence="13 14">CGMCC 4.3529</strain>
    </source>
</reference>
<dbReference type="Proteomes" id="UP000199690">
    <property type="component" value="Unassembled WGS sequence"/>
</dbReference>
<evidence type="ECO:0000256" key="7">
    <source>
        <dbReference type="ARBA" id="ARBA00022840"/>
    </source>
</evidence>
<dbReference type="GO" id="GO:0000155">
    <property type="term" value="F:phosphorelay sensor kinase activity"/>
    <property type="evidence" value="ECO:0007669"/>
    <property type="project" value="InterPro"/>
</dbReference>
<dbReference type="PANTHER" id="PTHR24421:SF10">
    <property type="entry name" value="NITRATE_NITRITE SENSOR PROTEIN NARQ"/>
    <property type="match status" value="1"/>
</dbReference>
<reference evidence="12" key="2">
    <citation type="submission" date="2016-10" db="EMBL/GenBank/DDBJ databases">
        <authorList>
            <person name="de Groot N.N."/>
        </authorList>
    </citation>
    <scope>NUCLEOTIDE SEQUENCE [LARGE SCALE GENOMIC DNA]</scope>
    <source>
        <strain evidence="12">ATCC 20501</strain>
    </source>
</reference>
<proteinExistence type="predicted"/>
<keyword evidence="9" id="KW-1133">Transmembrane helix</keyword>
<dbReference type="PROSITE" id="PS51257">
    <property type="entry name" value="PROKAR_LIPOPROTEIN"/>
    <property type="match status" value="1"/>
</dbReference>
<dbReference type="InterPro" id="IPR050482">
    <property type="entry name" value="Sensor_HK_TwoCompSys"/>
</dbReference>
<dbReference type="SMR" id="A0A1H6AR52"/>
<keyword evidence="9" id="KW-0472">Membrane</keyword>
<dbReference type="SUPFAM" id="SSF55874">
    <property type="entry name" value="ATPase domain of HSP90 chaperone/DNA topoisomerase II/histidine kinase"/>
    <property type="match status" value="1"/>
</dbReference>
<feature type="domain" description="Signal transduction histidine kinase subgroup 3 dimerisation and phosphoacceptor" evidence="11">
    <location>
        <begin position="199"/>
        <end position="265"/>
    </location>
</feature>
<keyword evidence="7" id="KW-0067">ATP-binding</keyword>
<feature type="domain" description="Histidine kinase/HSP90-like ATPase" evidence="10">
    <location>
        <begin position="314"/>
        <end position="401"/>
    </location>
</feature>
<dbReference type="InterPro" id="IPR003594">
    <property type="entry name" value="HATPase_dom"/>
</dbReference>
<keyword evidence="3" id="KW-0597">Phosphoprotein</keyword>
<evidence type="ECO:0000256" key="6">
    <source>
        <dbReference type="ARBA" id="ARBA00022777"/>
    </source>
</evidence>
<evidence type="ECO:0000313" key="13">
    <source>
        <dbReference type="EMBL" id="SFE76363.1"/>
    </source>
</evidence>
<dbReference type="EMBL" id="FOME01000014">
    <property type="protein sequence ID" value="SFE76363.1"/>
    <property type="molecule type" value="Genomic_DNA"/>
</dbReference>
<feature type="transmembrane region" description="Helical" evidence="9">
    <location>
        <begin position="46"/>
        <end position="67"/>
    </location>
</feature>
<keyword evidence="5" id="KW-0547">Nucleotide-binding</keyword>